<comment type="caution">
    <text evidence="2">The sequence shown here is derived from an EMBL/GenBank/DDBJ whole genome shotgun (WGS) entry which is preliminary data.</text>
</comment>
<dbReference type="SUPFAM" id="SSF52833">
    <property type="entry name" value="Thioredoxin-like"/>
    <property type="match status" value="1"/>
</dbReference>
<dbReference type="Proteomes" id="UP000024635">
    <property type="component" value="Unassembled WGS sequence"/>
</dbReference>
<name>A0A016X2I3_9BILA</name>
<proteinExistence type="predicted"/>
<dbReference type="InterPro" id="IPR036249">
    <property type="entry name" value="Thioredoxin-like_sf"/>
</dbReference>
<protein>
    <recommendedName>
        <fullName evidence="4">Thioredoxin-like fold domain-containing protein</fullName>
    </recommendedName>
</protein>
<dbReference type="InterPro" id="IPR032801">
    <property type="entry name" value="PXL2A/B/C"/>
</dbReference>
<feature type="compositionally biased region" description="Basic and acidic residues" evidence="1">
    <location>
        <begin position="372"/>
        <end position="386"/>
    </location>
</feature>
<dbReference type="Pfam" id="PF13911">
    <property type="entry name" value="AhpC-TSA_2"/>
    <property type="match status" value="1"/>
</dbReference>
<feature type="region of interest" description="Disordered" evidence="1">
    <location>
        <begin position="357"/>
        <end position="392"/>
    </location>
</feature>
<gene>
    <name evidence="2" type="primary">Acey_s0417.g1089</name>
    <name evidence="2" type="synonym">Acey-T05H10.8</name>
    <name evidence="2" type="ORF">Y032_0417g1089</name>
</gene>
<accession>A0A016X2I3</accession>
<dbReference type="OrthoDB" id="5857164at2759"/>
<evidence type="ECO:0000313" key="3">
    <source>
        <dbReference type="Proteomes" id="UP000024635"/>
    </source>
</evidence>
<dbReference type="EMBL" id="JARK01000017">
    <property type="protein sequence ID" value="EYC45747.1"/>
    <property type="molecule type" value="Genomic_DNA"/>
</dbReference>
<reference evidence="3" key="1">
    <citation type="journal article" date="2015" name="Nat. Genet.">
        <title>The genome and transcriptome of the zoonotic hookworm Ancylostoma ceylanicum identify infection-specific gene families.</title>
        <authorList>
            <person name="Schwarz E.M."/>
            <person name="Hu Y."/>
            <person name="Antoshechkin I."/>
            <person name="Miller M.M."/>
            <person name="Sternberg P.W."/>
            <person name="Aroian R.V."/>
        </authorList>
    </citation>
    <scope>NUCLEOTIDE SEQUENCE</scope>
    <source>
        <strain evidence="3">HY135</strain>
    </source>
</reference>
<feature type="compositionally biased region" description="Polar residues" evidence="1">
    <location>
        <begin position="358"/>
        <end position="371"/>
    </location>
</feature>
<evidence type="ECO:0000313" key="2">
    <source>
        <dbReference type="EMBL" id="EYC45747.1"/>
    </source>
</evidence>
<dbReference type="AlphaFoldDB" id="A0A016X2I3"/>
<keyword evidence="3" id="KW-1185">Reference proteome</keyword>
<evidence type="ECO:0000256" key="1">
    <source>
        <dbReference type="SAM" id="MobiDB-lite"/>
    </source>
</evidence>
<organism evidence="2 3">
    <name type="scientific">Ancylostoma ceylanicum</name>
    <dbReference type="NCBI Taxonomy" id="53326"/>
    <lineage>
        <taxon>Eukaryota</taxon>
        <taxon>Metazoa</taxon>
        <taxon>Ecdysozoa</taxon>
        <taxon>Nematoda</taxon>
        <taxon>Chromadorea</taxon>
        <taxon>Rhabditida</taxon>
        <taxon>Rhabditina</taxon>
        <taxon>Rhabditomorpha</taxon>
        <taxon>Strongyloidea</taxon>
        <taxon>Ancylostomatidae</taxon>
        <taxon>Ancylostomatinae</taxon>
        <taxon>Ancylostoma</taxon>
    </lineage>
</organism>
<evidence type="ECO:0008006" key="4">
    <source>
        <dbReference type="Google" id="ProtNLM"/>
    </source>
</evidence>
<sequence length="392" mass="44285">MDGKNMDTAVCSIEKEVRGKKERKEDVLFYIPSLTFVVRQILILPPQDANIHETAQDELQSLIHFLTVKMDEYKEFLQHNSAVVFAVNYIQNRYISAEFCAEIEKLYEVLNVKTMVEFQKALEAIQNEPQTESDVISYQSHVKEWDAFIDDIEAKLDEKIGPCSTSTKNTEEEEVPELGVESKTVSHYVKGSPFEMVLVVVVRSFNSPDTNQHILALYNKISEFHRLGCDVFLLTKGPPIGSRGGAYIKLVGVPFRKLYDEDEALTELKSHRLPAKKLAGWNALLQMVEVALSDEIRPCSAERKTSEANDDHTAFITHKGGTILVDRAGTMLYKYVEDETSQWPSVDELLSEVKKAESSITHKPSVTTTAKVDSEVSAKDQDEKKKQCCTIL</sequence>
<dbReference type="Gene3D" id="3.40.30.10">
    <property type="entry name" value="Glutaredoxin"/>
    <property type="match status" value="1"/>
</dbReference>